<reference evidence="3 4" key="1">
    <citation type="submission" date="2019-07" db="EMBL/GenBank/DDBJ databases">
        <title>Whole genome shotgun sequence of Microvirga aerophila NBRC 106136.</title>
        <authorList>
            <person name="Hosoyama A."/>
            <person name="Uohara A."/>
            <person name="Ohji S."/>
            <person name="Ichikawa N."/>
        </authorList>
    </citation>
    <scope>NUCLEOTIDE SEQUENCE [LARGE SCALE GENOMIC DNA]</scope>
    <source>
        <strain evidence="3 4">NBRC 106136</strain>
    </source>
</reference>
<dbReference type="PROSITE" id="PS01148">
    <property type="entry name" value="UPF0033"/>
    <property type="match status" value="1"/>
</dbReference>
<evidence type="ECO:0000313" key="3">
    <source>
        <dbReference type="EMBL" id="GEO15543.1"/>
    </source>
</evidence>
<protein>
    <recommendedName>
        <fullName evidence="2">UPF0033 domain-containing protein</fullName>
    </recommendedName>
</protein>
<name>A0A512BU83_9HYPH</name>
<sequence>MNAIRTRDAFGSLGCENSMNELDLSGLKCPLPVLRTRKALRSLQSGDQLLVICTDPLASIDVPNLIRETGDVLEELRQEGAKWHFLVRKSPQPA</sequence>
<dbReference type="PANTHER" id="PTHR33279">
    <property type="entry name" value="SULFUR CARRIER PROTEIN YEDF-RELATED"/>
    <property type="match status" value="1"/>
</dbReference>
<organism evidence="3 4">
    <name type="scientific">Microvirga aerophila</name>
    <dbReference type="NCBI Taxonomy" id="670291"/>
    <lineage>
        <taxon>Bacteria</taxon>
        <taxon>Pseudomonadati</taxon>
        <taxon>Pseudomonadota</taxon>
        <taxon>Alphaproteobacteria</taxon>
        <taxon>Hyphomicrobiales</taxon>
        <taxon>Methylobacteriaceae</taxon>
        <taxon>Microvirga</taxon>
    </lineage>
</organism>
<dbReference type="PANTHER" id="PTHR33279:SF6">
    <property type="entry name" value="SULFUR CARRIER PROTEIN YEDF-RELATED"/>
    <property type="match status" value="1"/>
</dbReference>
<evidence type="ECO:0000259" key="2">
    <source>
        <dbReference type="PROSITE" id="PS01148"/>
    </source>
</evidence>
<dbReference type="AlphaFoldDB" id="A0A512BU83"/>
<dbReference type="Pfam" id="PF01206">
    <property type="entry name" value="TusA"/>
    <property type="match status" value="1"/>
</dbReference>
<evidence type="ECO:0000256" key="1">
    <source>
        <dbReference type="ARBA" id="ARBA00008984"/>
    </source>
</evidence>
<feature type="domain" description="UPF0033" evidence="2">
    <location>
        <begin position="22"/>
        <end position="46"/>
    </location>
</feature>
<dbReference type="SUPFAM" id="SSF64307">
    <property type="entry name" value="SirA-like"/>
    <property type="match status" value="1"/>
</dbReference>
<accession>A0A512BU83</accession>
<dbReference type="EMBL" id="BJYU01000043">
    <property type="protein sequence ID" value="GEO15543.1"/>
    <property type="molecule type" value="Genomic_DNA"/>
</dbReference>
<evidence type="ECO:0000313" key="4">
    <source>
        <dbReference type="Proteomes" id="UP000321085"/>
    </source>
</evidence>
<gene>
    <name evidence="3" type="ORF">MAE02_32390</name>
</gene>
<comment type="similarity">
    <text evidence="1">Belongs to the sulfur carrier protein TusA family.</text>
</comment>
<keyword evidence="4" id="KW-1185">Reference proteome</keyword>
<dbReference type="Gene3D" id="3.30.110.40">
    <property type="entry name" value="TusA-like domain"/>
    <property type="match status" value="1"/>
</dbReference>
<comment type="caution">
    <text evidence="3">The sequence shown here is derived from an EMBL/GenBank/DDBJ whole genome shotgun (WGS) entry which is preliminary data.</text>
</comment>
<proteinExistence type="inferred from homology"/>
<dbReference type="InterPro" id="IPR036868">
    <property type="entry name" value="TusA-like_sf"/>
</dbReference>
<dbReference type="CDD" id="cd00291">
    <property type="entry name" value="SirA_YedF_YeeD"/>
    <property type="match status" value="1"/>
</dbReference>
<dbReference type="Proteomes" id="UP000321085">
    <property type="component" value="Unassembled WGS sequence"/>
</dbReference>
<dbReference type="InterPro" id="IPR001455">
    <property type="entry name" value="TusA-like"/>
</dbReference>